<accession>A0ABP5HR30</accession>
<keyword evidence="2" id="KW-1185">Reference proteome</keyword>
<dbReference type="Proteomes" id="UP001501480">
    <property type="component" value="Unassembled WGS sequence"/>
</dbReference>
<dbReference type="Pfam" id="PF09837">
    <property type="entry name" value="DUF2064"/>
    <property type="match status" value="1"/>
</dbReference>
<dbReference type="InterPro" id="IPR018641">
    <property type="entry name" value="Trfase_1_rSAM/seldom-assoc"/>
</dbReference>
<evidence type="ECO:0000313" key="2">
    <source>
        <dbReference type="Proteomes" id="UP001501480"/>
    </source>
</evidence>
<evidence type="ECO:0000313" key="1">
    <source>
        <dbReference type="EMBL" id="GAA2084770.1"/>
    </source>
</evidence>
<dbReference type="Gene3D" id="3.90.550.10">
    <property type="entry name" value="Spore Coat Polysaccharide Biosynthesis Protein SpsA, Chain A"/>
    <property type="match status" value="1"/>
</dbReference>
<comment type="caution">
    <text evidence="1">The sequence shown here is derived from an EMBL/GenBank/DDBJ whole genome shotgun (WGS) entry which is preliminary data.</text>
</comment>
<proteinExistence type="predicted"/>
<protein>
    <submittedName>
        <fullName evidence="1">DUF2064 domain-containing protein</fullName>
    </submittedName>
</protein>
<dbReference type="RefSeq" id="WP_344329873.1">
    <property type="nucleotide sequence ID" value="NZ_BAAAPY010000013.1"/>
</dbReference>
<dbReference type="PANTHER" id="PTHR36529:SF1">
    <property type="entry name" value="GLYCOSYLTRANSFERASE"/>
    <property type="match status" value="1"/>
</dbReference>
<dbReference type="InterPro" id="IPR029044">
    <property type="entry name" value="Nucleotide-diphossugar_trans"/>
</dbReference>
<gene>
    <name evidence="1" type="ORF">GCM10009821_27760</name>
</gene>
<organism evidence="1 2">
    <name type="scientific">Aeromicrobium halocynthiae</name>
    <dbReference type="NCBI Taxonomy" id="560557"/>
    <lineage>
        <taxon>Bacteria</taxon>
        <taxon>Bacillati</taxon>
        <taxon>Actinomycetota</taxon>
        <taxon>Actinomycetes</taxon>
        <taxon>Propionibacteriales</taxon>
        <taxon>Nocardioidaceae</taxon>
        <taxon>Aeromicrobium</taxon>
    </lineage>
</organism>
<reference evidence="2" key="1">
    <citation type="journal article" date="2019" name="Int. J. Syst. Evol. Microbiol.">
        <title>The Global Catalogue of Microorganisms (GCM) 10K type strain sequencing project: providing services to taxonomists for standard genome sequencing and annotation.</title>
        <authorList>
            <consortium name="The Broad Institute Genomics Platform"/>
            <consortium name="The Broad Institute Genome Sequencing Center for Infectious Disease"/>
            <person name="Wu L."/>
            <person name="Ma J."/>
        </authorList>
    </citation>
    <scope>NUCLEOTIDE SEQUENCE [LARGE SCALE GENOMIC DNA]</scope>
    <source>
        <strain evidence="2">JCM 15749</strain>
    </source>
</reference>
<dbReference type="EMBL" id="BAAAPY010000013">
    <property type="protein sequence ID" value="GAA2084770.1"/>
    <property type="molecule type" value="Genomic_DNA"/>
</dbReference>
<sequence length="214" mass="22589">MSSPTVLVVAKAPVPGLAKTRLAAHVGDDRAADFAAAALLDTLDAARATGWRVVVSMTGDLDAAARAEELREALADLEVVQQRGDGFGERLVNAHADADAGHGVVQVGMDTPQVTAAQLREAGELLSEHPAVLGHAEDGGWWLLALRSAEDARPLADVPMSTSHTGRDTEAVLPLPIALVQEARDVDEWQDAFMIASAFVHLRASAVIREAMPR</sequence>
<dbReference type="PANTHER" id="PTHR36529">
    <property type="entry name" value="SLL1095 PROTEIN"/>
    <property type="match status" value="1"/>
</dbReference>
<name>A0ABP5HR30_9ACTN</name>
<dbReference type="SUPFAM" id="SSF53448">
    <property type="entry name" value="Nucleotide-diphospho-sugar transferases"/>
    <property type="match status" value="1"/>
</dbReference>